<dbReference type="Gene3D" id="1.20.1640.10">
    <property type="entry name" value="Multidrug efflux transporter AcrB transmembrane domain"/>
    <property type="match status" value="2"/>
</dbReference>
<feature type="transmembrane region" description="Helical" evidence="6">
    <location>
        <begin position="304"/>
        <end position="322"/>
    </location>
</feature>
<feature type="transmembrane region" description="Helical" evidence="6">
    <location>
        <begin position="254"/>
        <end position="273"/>
    </location>
</feature>
<dbReference type="EMBL" id="VRTS01000005">
    <property type="protein sequence ID" value="TXK62277.1"/>
    <property type="molecule type" value="Genomic_DNA"/>
</dbReference>
<feature type="transmembrane region" description="Helical" evidence="6">
    <location>
        <begin position="280"/>
        <end position="298"/>
    </location>
</feature>
<keyword evidence="9" id="KW-1185">Reference proteome</keyword>
<keyword evidence="4 6" id="KW-1133">Transmembrane helix</keyword>
<evidence type="ECO:0000256" key="6">
    <source>
        <dbReference type="SAM" id="Phobius"/>
    </source>
</evidence>
<dbReference type="PANTHER" id="PTHR33406:SF13">
    <property type="entry name" value="MEMBRANE PROTEIN YDFJ"/>
    <property type="match status" value="1"/>
</dbReference>
<evidence type="ECO:0000256" key="1">
    <source>
        <dbReference type="ARBA" id="ARBA00004651"/>
    </source>
</evidence>
<feature type="transmembrane region" description="Helical" evidence="6">
    <location>
        <begin position="417"/>
        <end position="438"/>
    </location>
</feature>
<dbReference type="Pfam" id="PF03176">
    <property type="entry name" value="MMPL"/>
    <property type="match status" value="2"/>
</dbReference>
<sequence>MNRHATWLLPAWLGLLALLAWVAVAQLNPSGDLRLFLPEARDARQALLLDSLGEGPGSRMLLLAVSGAEPEALSEVSRELVLGLSGAPGIRRVANGEHDLGALPEELLAARYLLSPGFDEQPLDAARLRLEMGARLQDLGSPAASLVEPWVARDPTLEVLRLAERWAPAQEPASFDGVWFDPDTTHALLVVEGEAAAFDPTGQQNVVDTVQQAFEQARTDLATDLGVDLNAMRLEVSGPGAFSVLMRGQTQGEATRLGLFAGLGMVIVLSLAYRRLRAPLLAALPLASGILAGLAAVALQFDGVHGITLAFGITLIGIAQDYPIHLFSHRRAGGDSYACVRELWPTLLTGVLSTCLAFGSFFVSGVEGLHQLAVFSITGLLTAALCTRFALPALLGDWPVDPEQQRWTLGVWQQLDRLRGMALVLPLLAVAALAWLVVSPQPLWDDRLGGLTPVPMELLQRDGELRGQLGVADVRHVLAVEGGDVQALLERSEALEPVLDGLVQRGALDGFELPSHLLPSASVQRLRQARLPAADALRAMLSEASEGLPFRAQAFAPFEADMARARGMAPLQVADLQDTPLQPRLAAMLRVPDGDAPVLGLASLTGVRDLDAIAAAVDAAGDEVWLMDLQAAAETMSSAWRVHVLWALGIAIILLCAALAVALRSVPRAARVLAPVALAGLLLAALLNAFGVSFTLFHLVAAILAAGLGLDYALFFERARHDRGQARRTLHAIVLCAVSTGLVFGLLGTSSIPVLRAIGLTVALGVVLNILLAAVVAGRANHLQGNDDARA</sequence>
<feature type="transmembrane region" description="Helical" evidence="6">
    <location>
        <begin position="644"/>
        <end position="663"/>
    </location>
</feature>
<dbReference type="InterPro" id="IPR050545">
    <property type="entry name" value="Mycobact_MmpL"/>
</dbReference>
<dbReference type="AlphaFoldDB" id="A0A5C8KPX5"/>
<proteinExistence type="predicted"/>
<organism evidence="8 9">
    <name type="scientific">Alkalisalibacterium limincola</name>
    <dbReference type="NCBI Taxonomy" id="2699169"/>
    <lineage>
        <taxon>Bacteria</taxon>
        <taxon>Pseudomonadati</taxon>
        <taxon>Pseudomonadota</taxon>
        <taxon>Gammaproteobacteria</taxon>
        <taxon>Lysobacterales</taxon>
        <taxon>Lysobacteraceae</taxon>
        <taxon>Alkalisalibacterium</taxon>
    </lineage>
</organism>
<reference evidence="8 9" key="1">
    <citation type="submission" date="2019-08" db="EMBL/GenBank/DDBJ databases">
        <authorList>
            <person name="Karlyshev A.V."/>
        </authorList>
    </citation>
    <scope>NUCLEOTIDE SEQUENCE [LARGE SCALE GENOMIC DNA]</scope>
    <source>
        <strain evidence="8 9">Alg18-2.2</strain>
    </source>
</reference>
<feature type="transmembrane region" description="Helical" evidence="6">
    <location>
        <begin position="728"/>
        <end position="748"/>
    </location>
</feature>
<dbReference type="RefSeq" id="WP_147891696.1">
    <property type="nucleotide sequence ID" value="NZ_VRTS01000005.1"/>
</dbReference>
<comment type="caution">
    <text evidence="8">The sequence shown here is derived from an EMBL/GenBank/DDBJ whole genome shotgun (WGS) entry which is preliminary data.</text>
</comment>
<dbReference type="OrthoDB" id="9780358at2"/>
<evidence type="ECO:0000313" key="9">
    <source>
        <dbReference type="Proteomes" id="UP000321248"/>
    </source>
</evidence>
<dbReference type="SUPFAM" id="SSF82866">
    <property type="entry name" value="Multidrug efflux transporter AcrB transmembrane domain"/>
    <property type="match status" value="2"/>
</dbReference>
<feature type="transmembrane region" description="Helical" evidence="6">
    <location>
        <begin position="372"/>
        <end position="396"/>
    </location>
</feature>
<keyword evidence="3 6" id="KW-0812">Transmembrane</keyword>
<evidence type="ECO:0000256" key="3">
    <source>
        <dbReference type="ARBA" id="ARBA00022692"/>
    </source>
</evidence>
<dbReference type="GO" id="GO:0005886">
    <property type="term" value="C:plasma membrane"/>
    <property type="evidence" value="ECO:0007669"/>
    <property type="project" value="UniProtKB-SubCell"/>
</dbReference>
<feature type="transmembrane region" description="Helical" evidence="6">
    <location>
        <begin position="696"/>
        <end position="716"/>
    </location>
</feature>
<feature type="transmembrane region" description="Helical" evidence="6">
    <location>
        <begin position="343"/>
        <end position="366"/>
    </location>
</feature>
<evidence type="ECO:0000259" key="7">
    <source>
        <dbReference type="Pfam" id="PF03176"/>
    </source>
</evidence>
<evidence type="ECO:0000313" key="8">
    <source>
        <dbReference type="EMBL" id="TXK62277.1"/>
    </source>
</evidence>
<evidence type="ECO:0000256" key="4">
    <source>
        <dbReference type="ARBA" id="ARBA00022989"/>
    </source>
</evidence>
<evidence type="ECO:0000256" key="5">
    <source>
        <dbReference type="ARBA" id="ARBA00023136"/>
    </source>
</evidence>
<feature type="transmembrane region" description="Helical" evidence="6">
    <location>
        <begin position="754"/>
        <end position="777"/>
    </location>
</feature>
<dbReference type="Proteomes" id="UP000321248">
    <property type="component" value="Unassembled WGS sequence"/>
</dbReference>
<evidence type="ECO:0000256" key="2">
    <source>
        <dbReference type="ARBA" id="ARBA00022475"/>
    </source>
</evidence>
<feature type="transmembrane region" description="Helical" evidence="6">
    <location>
        <begin position="670"/>
        <end position="690"/>
    </location>
</feature>
<keyword evidence="2" id="KW-1003">Cell membrane</keyword>
<feature type="domain" description="Membrane transport protein MMPL" evidence="7">
    <location>
        <begin position="180"/>
        <end position="415"/>
    </location>
</feature>
<accession>A0A5C8KPX5</accession>
<protein>
    <submittedName>
        <fullName evidence="8">MMPL family transporter</fullName>
    </submittedName>
</protein>
<keyword evidence="5 6" id="KW-0472">Membrane</keyword>
<comment type="subcellular location">
    <subcellularLocation>
        <location evidence="1">Cell membrane</location>
        <topology evidence="1">Multi-pass membrane protein</topology>
    </subcellularLocation>
</comment>
<name>A0A5C8KPX5_9GAMM</name>
<dbReference type="PANTHER" id="PTHR33406">
    <property type="entry name" value="MEMBRANE PROTEIN MJ1562-RELATED"/>
    <property type="match status" value="1"/>
</dbReference>
<dbReference type="InterPro" id="IPR004869">
    <property type="entry name" value="MMPL_dom"/>
</dbReference>
<feature type="domain" description="Membrane transport protein MMPL" evidence="7">
    <location>
        <begin position="530"/>
        <end position="773"/>
    </location>
</feature>
<gene>
    <name evidence="8" type="ORF">FU658_08535</name>
</gene>